<proteinExistence type="predicted"/>
<evidence type="ECO:0000256" key="1">
    <source>
        <dbReference type="SAM" id="Phobius"/>
    </source>
</evidence>
<comment type="caution">
    <text evidence="2">The sequence shown here is derived from an EMBL/GenBank/DDBJ whole genome shotgun (WGS) entry which is preliminary data.</text>
</comment>
<keyword evidence="1" id="KW-1133">Transmembrane helix</keyword>
<keyword evidence="3" id="KW-1185">Reference proteome</keyword>
<dbReference type="EMBL" id="ASPP01020487">
    <property type="protein sequence ID" value="ETO13635.1"/>
    <property type="molecule type" value="Genomic_DNA"/>
</dbReference>
<feature type="transmembrane region" description="Helical" evidence="1">
    <location>
        <begin position="113"/>
        <end position="136"/>
    </location>
</feature>
<dbReference type="AlphaFoldDB" id="X6MKM5"/>
<dbReference type="Proteomes" id="UP000023152">
    <property type="component" value="Unassembled WGS sequence"/>
</dbReference>
<protein>
    <submittedName>
        <fullName evidence="2">Uncharacterized protein</fullName>
    </submittedName>
</protein>
<keyword evidence="1" id="KW-0812">Transmembrane</keyword>
<accession>X6MKM5</accession>
<evidence type="ECO:0000313" key="2">
    <source>
        <dbReference type="EMBL" id="ETO13635.1"/>
    </source>
</evidence>
<gene>
    <name evidence="2" type="ORF">RFI_23735</name>
</gene>
<evidence type="ECO:0000313" key="3">
    <source>
        <dbReference type="Proteomes" id="UP000023152"/>
    </source>
</evidence>
<name>X6MKM5_RETFI</name>
<reference evidence="2 3" key="1">
    <citation type="journal article" date="2013" name="Curr. Biol.">
        <title>The Genome of the Foraminiferan Reticulomyxa filosa.</title>
        <authorList>
            <person name="Glockner G."/>
            <person name="Hulsmann N."/>
            <person name="Schleicher M."/>
            <person name="Noegel A.A."/>
            <person name="Eichinger L."/>
            <person name="Gallinger C."/>
            <person name="Pawlowski J."/>
            <person name="Sierra R."/>
            <person name="Euteneuer U."/>
            <person name="Pillet L."/>
            <person name="Moustafa A."/>
            <person name="Platzer M."/>
            <person name="Groth M."/>
            <person name="Szafranski K."/>
            <person name="Schliwa M."/>
        </authorList>
    </citation>
    <scope>NUCLEOTIDE SEQUENCE [LARGE SCALE GENOMIC DNA]</scope>
</reference>
<organism evidence="2 3">
    <name type="scientific">Reticulomyxa filosa</name>
    <dbReference type="NCBI Taxonomy" id="46433"/>
    <lineage>
        <taxon>Eukaryota</taxon>
        <taxon>Sar</taxon>
        <taxon>Rhizaria</taxon>
        <taxon>Retaria</taxon>
        <taxon>Foraminifera</taxon>
        <taxon>Monothalamids</taxon>
        <taxon>Reticulomyxidae</taxon>
        <taxon>Reticulomyxa</taxon>
    </lineage>
</organism>
<keyword evidence="1" id="KW-0472">Membrane</keyword>
<sequence length="312" mass="36540">MFVLIYVRSTAESKEIETSNEFHESWPNNEKEHPIPLTEESKLEPHPVVEVILNQRLQKKKKKKKEYLYHTFKFLIDVNLNKQKLQPLPVPNLQKVFTFSTLAKQQQIQVTRFAFIFVFFKNNNFIFSFFFSIYSFKLELSTKSEQGVMAPVRTQEHIGRKSIDIKKEVAQFGIRKFVIIVSSFSVTTQLVYLYPMDVVRIGIHFFGQSVMSPPLHFPEKAADDIKKLVSPQNEFYCFDFTNPFQFEFTVNPEELVGFLFALFIPLNPFGSFMAERETNISKTRLSFCTDLFPTLCVFGLRYYSNAKCKNFV</sequence>